<evidence type="ECO:0000313" key="1">
    <source>
        <dbReference type="EMBL" id="AXQ53080.1"/>
    </source>
</evidence>
<organism evidence="1 2">
    <name type="scientific">Mycobacterium phage Rando14</name>
    <dbReference type="NCBI Taxonomy" id="2301556"/>
    <lineage>
        <taxon>Viruses</taxon>
        <taxon>Duplodnaviria</taxon>
        <taxon>Heunggongvirae</taxon>
        <taxon>Uroviricota</taxon>
        <taxon>Caudoviricetes</taxon>
        <taxon>Weiservirinae</taxon>
        <taxon>Kratiovirus</taxon>
        <taxon>Kratiovirus rando14</taxon>
    </lineage>
</organism>
<dbReference type="KEGG" id="vg:60322384"/>
<dbReference type="Proteomes" id="UP000263691">
    <property type="component" value="Genome"/>
</dbReference>
<proteinExistence type="predicted"/>
<sequence>MQHDCDGDDCGVCDARITEREYHRDIPVDVPDFYDGT</sequence>
<keyword evidence="2" id="KW-1185">Reference proteome</keyword>
<evidence type="ECO:0000313" key="2">
    <source>
        <dbReference type="Proteomes" id="UP000263691"/>
    </source>
</evidence>
<gene>
    <name evidence="1" type="primary">60</name>
    <name evidence="1" type="ORF">SEA_RANDO14_60</name>
</gene>
<reference evidence="1 2" key="1">
    <citation type="submission" date="2018-07" db="EMBL/GenBank/DDBJ databases">
        <authorList>
            <person name="Michaels M.J."/>
            <person name="Wallen J.R."/>
            <person name="Eckardt M.A."/>
            <person name="Gainey M.D."/>
            <person name="Garlena R.A."/>
            <person name="Russell D.A."/>
            <person name="Pope W.H."/>
            <person name="Jacobs-Sera D."/>
            <person name="Hatfull G.F."/>
        </authorList>
    </citation>
    <scope>NUCLEOTIDE SEQUENCE [LARGE SCALE GENOMIC DNA]</scope>
</reference>
<accession>A0A385D530</accession>
<dbReference type="EMBL" id="MH697592">
    <property type="protein sequence ID" value="AXQ53080.1"/>
    <property type="molecule type" value="Genomic_DNA"/>
</dbReference>
<dbReference type="RefSeq" id="YP_009950958.1">
    <property type="nucleotide sequence ID" value="NC_051596.1"/>
</dbReference>
<name>A0A385D530_9CAUD</name>
<protein>
    <submittedName>
        <fullName evidence="1">Uncharacterized protein</fullName>
    </submittedName>
</protein>
<dbReference type="GeneID" id="60322384"/>